<dbReference type="CDD" id="cd07177">
    <property type="entry name" value="terB_like"/>
    <property type="match status" value="1"/>
</dbReference>
<evidence type="ECO:0000313" key="2">
    <source>
        <dbReference type="EMBL" id="TGY60038.1"/>
    </source>
</evidence>
<feature type="domain" description="Co-chaperone DjlA N-terminal" evidence="1">
    <location>
        <begin position="52"/>
        <end position="113"/>
    </location>
</feature>
<proteinExistence type="predicted"/>
<dbReference type="Proteomes" id="UP000310032">
    <property type="component" value="Unassembled WGS sequence"/>
</dbReference>
<evidence type="ECO:0000313" key="3">
    <source>
        <dbReference type="Proteomes" id="UP000310032"/>
    </source>
</evidence>
<dbReference type="RefSeq" id="WP_135959028.1">
    <property type="nucleotide sequence ID" value="NZ_SRYM01000011.1"/>
</dbReference>
<dbReference type="Gene3D" id="1.10.3680.10">
    <property type="entry name" value="TerB-like"/>
    <property type="match status" value="1"/>
</dbReference>
<reference evidence="2 3" key="1">
    <citation type="submission" date="2019-04" db="EMBL/GenBank/DDBJ databases">
        <title>Microbes associate with the intestines of laboratory mice.</title>
        <authorList>
            <person name="Navarre W."/>
            <person name="Wong E."/>
            <person name="Huang K."/>
            <person name="Tropini C."/>
            <person name="Ng K."/>
            <person name="Yu B."/>
        </authorList>
    </citation>
    <scope>NUCLEOTIDE SEQUENCE [LARGE SCALE GENOMIC DNA]</scope>
    <source>
        <strain evidence="2 3">NM39_I3</strain>
    </source>
</reference>
<accession>A0A4S2EUG6</accession>
<sequence length="136" mass="15165">MFLNSLNPTEKDNFMKLAVAVIKADGVVEESEKQILSAYANEMLIPICNLDEQCDVDSIIKEFAMTSTPQTKRIIFLELLALAFADGNYATEEKALVQQLADAFEFDKAFIEQAINLEDAYVAAYMSLVNLVEKGE</sequence>
<dbReference type="InterPro" id="IPR029024">
    <property type="entry name" value="TerB-like"/>
</dbReference>
<dbReference type="InterPro" id="IPR007791">
    <property type="entry name" value="DjlA_N"/>
</dbReference>
<evidence type="ECO:0000259" key="1">
    <source>
        <dbReference type="Pfam" id="PF05099"/>
    </source>
</evidence>
<dbReference type="SUPFAM" id="SSF158682">
    <property type="entry name" value="TerB-like"/>
    <property type="match status" value="1"/>
</dbReference>
<dbReference type="Pfam" id="PF05099">
    <property type="entry name" value="TerB"/>
    <property type="match status" value="1"/>
</dbReference>
<comment type="caution">
    <text evidence="2">The sequence shown here is derived from an EMBL/GenBank/DDBJ whole genome shotgun (WGS) entry which is preliminary data.</text>
</comment>
<name>A0A4S2EUG6_PARDI</name>
<gene>
    <name evidence="2" type="ORF">E5342_05920</name>
</gene>
<organism evidence="2 3">
    <name type="scientific">Parabacteroides distasonis</name>
    <dbReference type="NCBI Taxonomy" id="823"/>
    <lineage>
        <taxon>Bacteria</taxon>
        <taxon>Pseudomonadati</taxon>
        <taxon>Bacteroidota</taxon>
        <taxon>Bacteroidia</taxon>
        <taxon>Bacteroidales</taxon>
        <taxon>Tannerellaceae</taxon>
        <taxon>Parabacteroides</taxon>
    </lineage>
</organism>
<dbReference type="EMBL" id="SRYM01000011">
    <property type="protein sequence ID" value="TGY60038.1"/>
    <property type="molecule type" value="Genomic_DNA"/>
</dbReference>
<dbReference type="AlphaFoldDB" id="A0A4S2EUG6"/>
<protein>
    <submittedName>
        <fullName evidence="2">TerB family tellurite resistance protein</fullName>
    </submittedName>
</protein>